<evidence type="ECO:0000313" key="1">
    <source>
        <dbReference type="EMBL" id="KAK7341061.1"/>
    </source>
</evidence>
<name>A0AAN9QNS2_PHACN</name>
<comment type="caution">
    <text evidence="1">The sequence shown here is derived from an EMBL/GenBank/DDBJ whole genome shotgun (WGS) entry which is preliminary data.</text>
</comment>
<dbReference type="Proteomes" id="UP001374584">
    <property type="component" value="Unassembled WGS sequence"/>
</dbReference>
<sequence length="79" mass="9390">MNQSNIHLILFNSINIVSDYSYSLQFLSQQNPSEKTFIIHILSYNNNKITLFALINKLNYLNKISRFPQDQTPEQREQR</sequence>
<organism evidence="1 2">
    <name type="scientific">Phaseolus coccineus</name>
    <name type="common">Scarlet runner bean</name>
    <name type="synonym">Phaseolus multiflorus</name>
    <dbReference type="NCBI Taxonomy" id="3886"/>
    <lineage>
        <taxon>Eukaryota</taxon>
        <taxon>Viridiplantae</taxon>
        <taxon>Streptophyta</taxon>
        <taxon>Embryophyta</taxon>
        <taxon>Tracheophyta</taxon>
        <taxon>Spermatophyta</taxon>
        <taxon>Magnoliopsida</taxon>
        <taxon>eudicotyledons</taxon>
        <taxon>Gunneridae</taxon>
        <taxon>Pentapetalae</taxon>
        <taxon>rosids</taxon>
        <taxon>fabids</taxon>
        <taxon>Fabales</taxon>
        <taxon>Fabaceae</taxon>
        <taxon>Papilionoideae</taxon>
        <taxon>50 kb inversion clade</taxon>
        <taxon>NPAAA clade</taxon>
        <taxon>indigoferoid/millettioid clade</taxon>
        <taxon>Phaseoleae</taxon>
        <taxon>Phaseolus</taxon>
    </lineage>
</organism>
<keyword evidence="2" id="KW-1185">Reference proteome</keyword>
<dbReference type="AlphaFoldDB" id="A0AAN9QNS2"/>
<protein>
    <submittedName>
        <fullName evidence="1">Uncharacterized protein</fullName>
    </submittedName>
</protein>
<evidence type="ECO:0000313" key="2">
    <source>
        <dbReference type="Proteomes" id="UP001374584"/>
    </source>
</evidence>
<gene>
    <name evidence="1" type="ORF">VNO80_23985</name>
</gene>
<proteinExistence type="predicted"/>
<dbReference type="EMBL" id="JAYMYR010000009">
    <property type="protein sequence ID" value="KAK7341061.1"/>
    <property type="molecule type" value="Genomic_DNA"/>
</dbReference>
<reference evidence="1 2" key="1">
    <citation type="submission" date="2024-01" db="EMBL/GenBank/DDBJ databases">
        <title>The genomes of 5 underutilized Papilionoideae crops provide insights into root nodulation and disease resistanc.</title>
        <authorList>
            <person name="Jiang F."/>
        </authorList>
    </citation>
    <scope>NUCLEOTIDE SEQUENCE [LARGE SCALE GENOMIC DNA]</scope>
    <source>
        <strain evidence="1">JINMINGXINNONG_FW02</strain>
        <tissue evidence="1">Leaves</tissue>
    </source>
</reference>
<accession>A0AAN9QNS2</accession>